<evidence type="ECO:0000256" key="7">
    <source>
        <dbReference type="ARBA" id="ARBA00022801"/>
    </source>
</evidence>
<dbReference type="OrthoDB" id="68336at2759"/>
<keyword evidence="7" id="KW-0378">Hydrolase</keyword>
<evidence type="ECO:0000256" key="9">
    <source>
        <dbReference type="ARBA" id="ARBA00022989"/>
    </source>
</evidence>
<feature type="region of interest" description="Disordered" evidence="18">
    <location>
        <begin position="277"/>
        <end position="299"/>
    </location>
</feature>
<evidence type="ECO:0000256" key="16">
    <source>
        <dbReference type="ARBA" id="ARBA00042373"/>
    </source>
</evidence>
<evidence type="ECO:0000256" key="5">
    <source>
        <dbReference type="ARBA" id="ARBA00022475"/>
    </source>
</evidence>
<proteinExistence type="inferred from homology"/>
<reference evidence="21" key="1">
    <citation type="submission" date="2017-02" db="EMBL/GenBank/DDBJ databases">
        <authorList>
            <person name="Tafer H."/>
            <person name="Lopandic K."/>
        </authorList>
    </citation>
    <scope>NUCLEOTIDE SEQUENCE [LARGE SCALE GENOMIC DNA]</scope>
    <source>
        <strain evidence="21">CBS 366.77</strain>
    </source>
</reference>
<feature type="transmembrane region" description="Helical" evidence="19">
    <location>
        <begin position="305"/>
        <end position="329"/>
    </location>
</feature>
<comment type="catalytic activity">
    <reaction evidence="1">
        <text>Hydrolysis of (1-&gt;3)-beta-D-glucosidic linkages in (1-&gt;3)-beta-D-glucans.</text>
        <dbReference type="EC" id="3.2.1.39"/>
    </reaction>
</comment>
<dbReference type="GO" id="GO:0009277">
    <property type="term" value="C:fungal-type cell wall"/>
    <property type="evidence" value="ECO:0007669"/>
    <property type="project" value="TreeGrafter"/>
</dbReference>
<dbReference type="GO" id="GO:0005576">
    <property type="term" value="C:extracellular region"/>
    <property type="evidence" value="ECO:0007669"/>
    <property type="project" value="TreeGrafter"/>
</dbReference>
<dbReference type="EC" id="3.2.1.39" evidence="4"/>
<dbReference type="InterPro" id="IPR017853">
    <property type="entry name" value="GH"/>
</dbReference>
<evidence type="ECO:0000256" key="1">
    <source>
        <dbReference type="ARBA" id="ARBA00000382"/>
    </source>
</evidence>
<comment type="function">
    <text evidence="15">Glucanases play a role in cell expansion during growth, in cell-cell fusion during mating, and in spore release during sporulation. This enzyme may be involved in beta-glucan degradation. Active on laminarin and lichenan.</text>
</comment>
<dbReference type="AlphaFoldDB" id="A0A3A3A511"/>
<feature type="region of interest" description="Disordered" evidence="18">
    <location>
        <begin position="172"/>
        <end position="229"/>
    </location>
</feature>
<keyword evidence="9 19" id="KW-1133">Transmembrane helix</keyword>
<protein>
    <recommendedName>
        <fullName evidence="4">glucan endo-1,3-beta-D-glucosidase</fullName>
        <ecNumber evidence="4">3.2.1.39</ecNumber>
    </recommendedName>
    <alternativeName>
        <fullName evidence="17">Endo-1,3-beta-glucanase btgC</fullName>
    </alternativeName>
    <alternativeName>
        <fullName evidence="16">Laminarinase btgC</fullName>
    </alternativeName>
</protein>
<dbReference type="GO" id="GO:0000272">
    <property type="term" value="P:polysaccharide catabolic process"/>
    <property type="evidence" value="ECO:0007669"/>
    <property type="project" value="UniProtKB-KW"/>
</dbReference>
<comment type="caution">
    <text evidence="20">The sequence shown here is derived from an EMBL/GenBank/DDBJ whole genome shotgun (WGS) entry which is preliminary data.</text>
</comment>
<keyword evidence="8" id="KW-0735">Signal-anchor</keyword>
<organism evidence="20 21">
    <name type="scientific">Aspergillus sclerotialis</name>
    <dbReference type="NCBI Taxonomy" id="2070753"/>
    <lineage>
        <taxon>Eukaryota</taxon>
        <taxon>Fungi</taxon>
        <taxon>Dikarya</taxon>
        <taxon>Ascomycota</taxon>
        <taxon>Pezizomycotina</taxon>
        <taxon>Eurotiomycetes</taxon>
        <taxon>Eurotiomycetidae</taxon>
        <taxon>Eurotiales</taxon>
        <taxon>Aspergillaceae</taxon>
        <taxon>Aspergillus</taxon>
        <taxon>Aspergillus subgen. Polypaecilum</taxon>
    </lineage>
</organism>
<evidence type="ECO:0000256" key="13">
    <source>
        <dbReference type="ARBA" id="ARBA00023316"/>
    </source>
</evidence>
<feature type="compositionally biased region" description="Basic and acidic residues" evidence="18">
    <location>
        <begin position="285"/>
        <end position="299"/>
    </location>
</feature>
<dbReference type="EMBL" id="MVGC01000058">
    <property type="protein sequence ID" value="RJE25085.1"/>
    <property type="molecule type" value="Genomic_DNA"/>
</dbReference>
<evidence type="ECO:0000256" key="10">
    <source>
        <dbReference type="ARBA" id="ARBA00023136"/>
    </source>
</evidence>
<evidence type="ECO:0000256" key="14">
    <source>
        <dbReference type="ARBA" id="ARBA00023326"/>
    </source>
</evidence>
<dbReference type="PANTHER" id="PTHR16631:SF17">
    <property type="entry name" value="GLUCAN ENDO-1,3-BETA-GLUCOSIDASE BTGC"/>
    <property type="match status" value="1"/>
</dbReference>
<comment type="subcellular location">
    <subcellularLocation>
        <location evidence="2">Cell membrane</location>
        <topology evidence="2">Single-pass type II membrane protein</topology>
    </subcellularLocation>
</comment>
<feature type="compositionally biased region" description="Polar residues" evidence="18">
    <location>
        <begin position="185"/>
        <end position="199"/>
    </location>
</feature>
<keyword evidence="5" id="KW-1003">Cell membrane</keyword>
<evidence type="ECO:0000256" key="4">
    <source>
        <dbReference type="ARBA" id="ARBA00012780"/>
    </source>
</evidence>
<evidence type="ECO:0000256" key="15">
    <source>
        <dbReference type="ARBA" id="ARBA00037649"/>
    </source>
</evidence>
<dbReference type="SUPFAM" id="SSF51445">
    <property type="entry name" value="(Trans)glycosidases"/>
    <property type="match status" value="1"/>
</dbReference>
<feature type="compositionally biased region" description="Polar residues" evidence="18">
    <location>
        <begin position="67"/>
        <end position="76"/>
    </location>
</feature>
<evidence type="ECO:0000313" key="21">
    <source>
        <dbReference type="Proteomes" id="UP000266188"/>
    </source>
</evidence>
<name>A0A3A3A511_9EURO</name>
<feature type="compositionally biased region" description="Basic and acidic residues" evidence="18">
    <location>
        <begin position="331"/>
        <end position="356"/>
    </location>
</feature>
<evidence type="ECO:0000313" key="20">
    <source>
        <dbReference type="EMBL" id="RJE25085.1"/>
    </source>
</evidence>
<keyword evidence="12" id="KW-0119">Carbohydrate metabolism</keyword>
<dbReference type="GO" id="GO:0005886">
    <property type="term" value="C:plasma membrane"/>
    <property type="evidence" value="ECO:0007669"/>
    <property type="project" value="UniProtKB-SubCell"/>
</dbReference>
<dbReference type="FunFam" id="3.20.20.80:FF:000151">
    <property type="entry name" value="Glucan endo-1,3-beta-glucosidase btgC"/>
    <property type="match status" value="1"/>
</dbReference>
<dbReference type="GO" id="GO:0009986">
    <property type="term" value="C:cell surface"/>
    <property type="evidence" value="ECO:0007669"/>
    <property type="project" value="TreeGrafter"/>
</dbReference>
<dbReference type="GO" id="GO:0071555">
    <property type="term" value="P:cell wall organization"/>
    <property type="evidence" value="ECO:0007669"/>
    <property type="project" value="UniProtKB-KW"/>
</dbReference>
<keyword evidence="6 19" id="KW-0812">Transmembrane</keyword>
<evidence type="ECO:0000256" key="17">
    <source>
        <dbReference type="ARBA" id="ARBA00043078"/>
    </source>
</evidence>
<evidence type="ECO:0000256" key="3">
    <source>
        <dbReference type="ARBA" id="ARBA00008773"/>
    </source>
</evidence>
<evidence type="ECO:0000256" key="18">
    <source>
        <dbReference type="SAM" id="MobiDB-lite"/>
    </source>
</evidence>
<dbReference type="PANTHER" id="PTHR16631">
    <property type="entry name" value="GLUCAN 1,3-BETA-GLUCOSIDASE"/>
    <property type="match status" value="1"/>
</dbReference>
<dbReference type="Proteomes" id="UP000266188">
    <property type="component" value="Unassembled WGS sequence"/>
</dbReference>
<keyword evidence="13" id="KW-0961">Cell wall biogenesis/degradation</keyword>
<dbReference type="GO" id="GO:0042973">
    <property type="term" value="F:glucan endo-1,3-beta-D-glucosidase activity"/>
    <property type="evidence" value="ECO:0007669"/>
    <property type="project" value="UniProtKB-EC"/>
</dbReference>
<keyword evidence="21" id="KW-1185">Reference proteome</keyword>
<keyword evidence="10 19" id="KW-0472">Membrane</keyword>
<feature type="region of interest" description="Disordered" evidence="18">
    <location>
        <begin position="329"/>
        <end position="356"/>
    </location>
</feature>
<feature type="region of interest" description="Disordered" evidence="18">
    <location>
        <begin position="1"/>
        <end position="86"/>
    </location>
</feature>
<feature type="region of interest" description="Disordered" evidence="18">
    <location>
        <begin position="112"/>
        <end position="147"/>
    </location>
</feature>
<comment type="similarity">
    <text evidence="3">Belongs to the glycosyl hydrolase 17 family.</text>
</comment>
<evidence type="ECO:0000256" key="12">
    <source>
        <dbReference type="ARBA" id="ARBA00023277"/>
    </source>
</evidence>
<sequence length="679" mass="72921">MSGPHRAFSFDRGDDDELLHSRNTHNVSPIHPSVDESPELAHSHPSPYTPSSPIDAPPPPQNWPLGPSQSSRTSATPGMDNLGPGAVGGGISGIALGIANSHDRLSGIDARQSLDNDGYIGPVERGYTTTGSDNPYVPPPPEFQGYASSDSLQAAARDSYGSNMALGAAGVAPAGLGQSDPSRHSLLNNQPSPYQSGTGLNDGPYQRNSAYNGNGGYTINPDEIADDGDDEFVSPPHGRRSQPGMAAAAGGAAGGVFGAMGGLMKGKQQVNPSYGPVPGGGALEAGEKSRWLRPRPEGGSRKRGWIVGLALAFIVIGAIVGGAVGGILGNREGDKDKSKGSTETAKEDKKTNGDLDKDSHEIKALMGNKDLHKVFPGVDYTPWGVQYPLCLKYPPSQNNVTRDMAVLSQLTNNVRLYGTDCNQTEMVLHAIDRLELKDMRVWLGVWIDTNKTSNDRQLKHLYKILDDTKDTSIFKGAIIGNEALFRAGSDKQSAQKNIINYMEDVRKEFKKRNLDMPIATSDLGDNWNKQLAEASDAVMSNVHPFFAGVPVDQAASWAWTFWTTHDASLTKGTKKKQIISEIGWPSGGGNDCGSNAKCQSKADGSVAGVDEMNQFMSDWVCQALANGTDYFWFEAFDEPWKVEFNEPGREWEDKWGLMDAGRKLKQGIKIPDCDGKTAS</sequence>
<dbReference type="InterPro" id="IPR050732">
    <property type="entry name" value="Beta-glucan_modifiers"/>
</dbReference>
<dbReference type="STRING" id="2070753.A0A3A3A511"/>
<gene>
    <name evidence="20" type="ORF">PHISCL_02556</name>
</gene>
<dbReference type="Gene3D" id="3.20.20.80">
    <property type="entry name" value="Glycosidases"/>
    <property type="match status" value="1"/>
</dbReference>
<evidence type="ECO:0000256" key="2">
    <source>
        <dbReference type="ARBA" id="ARBA00004401"/>
    </source>
</evidence>
<feature type="compositionally biased region" description="Pro residues" evidence="18">
    <location>
        <begin position="47"/>
        <end position="62"/>
    </location>
</feature>
<keyword evidence="11" id="KW-0325">Glycoprotein</keyword>
<keyword evidence="14" id="KW-0624">Polysaccharide degradation</keyword>
<evidence type="ECO:0000256" key="6">
    <source>
        <dbReference type="ARBA" id="ARBA00022692"/>
    </source>
</evidence>
<evidence type="ECO:0000256" key="11">
    <source>
        <dbReference type="ARBA" id="ARBA00023180"/>
    </source>
</evidence>
<accession>A0A3A3A511</accession>
<evidence type="ECO:0000256" key="8">
    <source>
        <dbReference type="ARBA" id="ARBA00022968"/>
    </source>
</evidence>
<evidence type="ECO:0000256" key="19">
    <source>
        <dbReference type="SAM" id="Phobius"/>
    </source>
</evidence>